<sequence>MTTAPQAGPGDAASTGSGDATGAGPGGPASATQARSGAGTETRLLADRVLACDGVARLSGGPFGTVATYLPGERLMGVSADEREVEIAIVATLDRPLPQTADEVRAAVADLAGQRPVHVRIDDIIVEGS</sequence>
<proteinExistence type="predicted"/>
<protein>
    <recommendedName>
        <fullName evidence="3">Asp23/Gls24 family envelope stress response protein</fullName>
    </recommendedName>
</protein>
<gene>
    <name evidence="2" type="ORF">BN4615_P9942</name>
</gene>
<evidence type="ECO:0000313" key="2">
    <source>
        <dbReference type="EMBL" id="SBP00426.1"/>
    </source>
</evidence>
<dbReference type="EMBL" id="LT559118">
    <property type="protein sequence ID" value="SBP00426.1"/>
    <property type="molecule type" value="Genomic_DNA"/>
</dbReference>
<accession>A0A1M4ENJ9</accession>
<reference evidence="2" key="1">
    <citation type="submission" date="2016-04" db="EMBL/GenBank/DDBJ databases">
        <authorList>
            <person name="Evans L.H."/>
            <person name="Alamgir A."/>
            <person name="Owens N."/>
            <person name="Weber N.D."/>
            <person name="Virtaneva K."/>
            <person name="Barbian K."/>
            <person name="Babar A."/>
            <person name="Rosenke K."/>
        </authorList>
    </citation>
    <scope>NUCLEOTIDE SEQUENCE</scope>
    <source>
        <strain evidence="2">Nono1</strain>
    </source>
</reference>
<organism evidence="2">
    <name type="scientific">Nonomuraea gerenzanensis</name>
    <dbReference type="NCBI Taxonomy" id="93944"/>
    <lineage>
        <taxon>Bacteria</taxon>
        <taxon>Bacillati</taxon>
        <taxon>Actinomycetota</taxon>
        <taxon>Actinomycetes</taxon>
        <taxon>Streptosporangiales</taxon>
        <taxon>Streptosporangiaceae</taxon>
        <taxon>Nonomuraea</taxon>
    </lineage>
</organism>
<dbReference type="RefSeq" id="WP_225269017.1">
    <property type="nucleotide sequence ID" value="NZ_CP084058.1"/>
</dbReference>
<evidence type="ECO:0000256" key="1">
    <source>
        <dbReference type="SAM" id="MobiDB-lite"/>
    </source>
</evidence>
<name>A0A1M4ENJ9_9ACTN</name>
<evidence type="ECO:0008006" key="3">
    <source>
        <dbReference type="Google" id="ProtNLM"/>
    </source>
</evidence>
<feature type="region of interest" description="Disordered" evidence="1">
    <location>
        <begin position="1"/>
        <end position="40"/>
    </location>
</feature>
<feature type="compositionally biased region" description="Low complexity" evidence="1">
    <location>
        <begin position="7"/>
        <end position="18"/>
    </location>
</feature>
<dbReference type="AlphaFoldDB" id="A0A1M4ENJ9"/>